<evidence type="ECO:0000313" key="2">
    <source>
        <dbReference type="EMBL" id="PBK95726.1"/>
    </source>
</evidence>
<protein>
    <submittedName>
        <fullName evidence="2">Uncharacterized protein</fullName>
    </submittedName>
</protein>
<evidence type="ECO:0000313" key="3">
    <source>
        <dbReference type="Proteomes" id="UP000217790"/>
    </source>
</evidence>
<dbReference type="AlphaFoldDB" id="A0A2H3E7U4"/>
<dbReference type="EMBL" id="KZ293651">
    <property type="protein sequence ID" value="PBK95726.1"/>
    <property type="molecule type" value="Genomic_DNA"/>
</dbReference>
<sequence>MIPSTLIRVFAPFLSHHSAFDTLLLSRCFPRCFRHKELLFFIIVCYVFLTLFWFHHVSVHVSAQTHLALHVSHDGNHPFRLLYQSSNTASHLATCSI</sequence>
<keyword evidence="1" id="KW-0812">Transmembrane</keyword>
<evidence type="ECO:0000256" key="1">
    <source>
        <dbReference type="SAM" id="Phobius"/>
    </source>
</evidence>
<keyword evidence="3" id="KW-1185">Reference proteome</keyword>
<reference evidence="3" key="1">
    <citation type="journal article" date="2017" name="Nat. Ecol. Evol.">
        <title>Genome expansion and lineage-specific genetic innovations in the forest pathogenic fungi Armillaria.</title>
        <authorList>
            <person name="Sipos G."/>
            <person name="Prasanna A.N."/>
            <person name="Walter M.C."/>
            <person name="O'Connor E."/>
            <person name="Balint B."/>
            <person name="Krizsan K."/>
            <person name="Kiss B."/>
            <person name="Hess J."/>
            <person name="Varga T."/>
            <person name="Slot J."/>
            <person name="Riley R."/>
            <person name="Boka B."/>
            <person name="Rigling D."/>
            <person name="Barry K."/>
            <person name="Lee J."/>
            <person name="Mihaltcheva S."/>
            <person name="LaButti K."/>
            <person name="Lipzen A."/>
            <person name="Waldron R."/>
            <person name="Moloney N.M."/>
            <person name="Sperisen C."/>
            <person name="Kredics L."/>
            <person name="Vagvoelgyi C."/>
            <person name="Patrignani A."/>
            <person name="Fitzpatrick D."/>
            <person name="Nagy I."/>
            <person name="Doyle S."/>
            <person name="Anderson J.B."/>
            <person name="Grigoriev I.V."/>
            <person name="Gueldener U."/>
            <person name="Muensterkoetter M."/>
            <person name="Nagy L.G."/>
        </authorList>
    </citation>
    <scope>NUCLEOTIDE SEQUENCE [LARGE SCALE GENOMIC DNA]</scope>
    <source>
        <strain evidence="3">Ar21-2</strain>
    </source>
</reference>
<dbReference type="OrthoDB" id="10412110at2759"/>
<feature type="transmembrane region" description="Helical" evidence="1">
    <location>
        <begin position="38"/>
        <end position="55"/>
    </location>
</feature>
<dbReference type="Proteomes" id="UP000217790">
    <property type="component" value="Unassembled WGS sequence"/>
</dbReference>
<proteinExistence type="predicted"/>
<gene>
    <name evidence="2" type="ORF">ARMGADRAFT_745012</name>
</gene>
<name>A0A2H3E7U4_ARMGA</name>
<keyword evidence="1" id="KW-1133">Transmembrane helix</keyword>
<organism evidence="2 3">
    <name type="scientific">Armillaria gallica</name>
    <name type="common">Bulbous honey fungus</name>
    <name type="synonym">Armillaria bulbosa</name>
    <dbReference type="NCBI Taxonomy" id="47427"/>
    <lineage>
        <taxon>Eukaryota</taxon>
        <taxon>Fungi</taxon>
        <taxon>Dikarya</taxon>
        <taxon>Basidiomycota</taxon>
        <taxon>Agaricomycotina</taxon>
        <taxon>Agaricomycetes</taxon>
        <taxon>Agaricomycetidae</taxon>
        <taxon>Agaricales</taxon>
        <taxon>Marasmiineae</taxon>
        <taxon>Physalacriaceae</taxon>
        <taxon>Armillaria</taxon>
    </lineage>
</organism>
<accession>A0A2H3E7U4</accession>
<keyword evidence="1" id="KW-0472">Membrane</keyword>
<dbReference type="InParanoid" id="A0A2H3E7U4"/>